<reference evidence="1 2" key="1">
    <citation type="journal article" date="2016" name="ISME J.">
        <title>Chasing the elusive Euryarchaeota class WSA2: genomes reveal a uniquely fastidious methyl-reducing methanogen.</title>
        <authorList>
            <person name="Nobu M.K."/>
            <person name="Narihiro T."/>
            <person name="Kuroda K."/>
            <person name="Mei R."/>
            <person name="Liu W.T."/>
        </authorList>
    </citation>
    <scope>NUCLEOTIDE SEQUENCE [LARGE SCALE GENOMIC DNA]</scope>
    <source>
        <strain evidence="1">U1lsi0528_Bin055</strain>
    </source>
</reference>
<comment type="caution">
    <text evidence="1">The sequence shown here is derived from an EMBL/GenBank/DDBJ whole genome shotgun (WGS) entry which is preliminary data.</text>
</comment>
<dbReference type="Pfam" id="PF11225">
    <property type="entry name" value="DUF3024"/>
    <property type="match status" value="1"/>
</dbReference>
<organism evidence="1 2">
    <name type="scientific">Candidatus Methanofastidiosum methylothiophilum</name>
    <dbReference type="NCBI Taxonomy" id="1705564"/>
    <lineage>
        <taxon>Archaea</taxon>
        <taxon>Methanobacteriati</taxon>
        <taxon>Methanobacteriota</taxon>
        <taxon>Stenosarchaea group</taxon>
        <taxon>Candidatus Methanofastidiosia</taxon>
        <taxon>Candidatus Methanofastidiosales</taxon>
        <taxon>Candidatus Methanofastidiosaceae</taxon>
        <taxon>Candidatus Methanofastidiosum</taxon>
    </lineage>
</organism>
<dbReference type="AlphaFoldDB" id="A0A150IXY2"/>
<proteinExistence type="predicted"/>
<evidence type="ECO:0000313" key="2">
    <source>
        <dbReference type="Proteomes" id="UP000075398"/>
    </source>
</evidence>
<gene>
    <name evidence="1" type="ORF">AMQ22_01565</name>
</gene>
<accession>A0A150IXY2</accession>
<dbReference type="Proteomes" id="UP000075398">
    <property type="component" value="Unassembled WGS sequence"/>
</dbReference>
<protein>
    <recommendedName>
        <fullName evidence="3">DUF3024 domain-containing protein</fullName>
    </recommendedName>
</protein>
<evidence type="ECO:0008006" key="3">
    <source>
        <dbReference type="Google" id="ProtNLM"/>
    </source>
</evidence>
<dbReference type="EMBL" id="LNGC01000085">
    <property type="protein sequence ID" value="KYC49850.1"/>
    <property type="molecule type" value="Genomic_DNA"/>
</dbReference>
<sequence>MAFSEIEITKYKQIMDAYLVKARPNEEIRKQVDVCYRIGNQSVEIFEIRNINNKIIESPIAKAKYVRTEDRWQILWQRADMKWHLYEPKIGVKTLNEFIKVIEKDEFGCFWG</sequence>
<evidence type="ECO:0000313" key="1">
    <source>
        <dbReference type="EMBL" id="KYC49850.1"/>
    </source>
</evidence>
<name>A0A150IXY2_9EURY</name>
<dbReference type="InterPro" id="IPR021388">
    <property type="entry name" value="DUF3024"/>
</dbReference>